<feature type="signal peptide" evidence="2">
    <location>
        <begin position="1"/>
        <end position="23"/>
    </location>
</feature>
<dbReference type="HOGENOM" id="CLU_064076_1_1_6"/>
<dbReference type="Pfam" id="PF00497">
    <property type="entry name" value="SBP_bac_3"/>
    <property type="match status" value="1"/>
</dbReference>
<feature type="region of interest" description="Disordered" evidence="1">
    <location>
        <begin position="240"/>
        <end position="268"/>
    </location>
</feature>
<dbReference type="Gene3D" id="3.40.190.10">
    <property type="entry name" value="Periplasmic binding protein-like II"/>
    <property type="match status" value="2"/>
</dbReference>
<evidence type="ECO:0000259" key="3">
    <source>
        <dbReference type="Pfam" id="PF00497"/>
    </source>
</evidence>
<feature type="compositionally biased region" description="Basic and acidic residues" evidence="1">
    <location>
        <begin position="248"/>
        <end position="261"/>
    </location>
</feature>
<evidence type="ECO:0000256" key="2">
    <source>
        <dbReference type="SAM" id="SignalP"/>
    </source>
</evidence>
<proteinExistence type="predicted"/>
<dbReference type="PANTHER" id="PTHR38834:SF3">
    <property type="entry name" value="SOLUTE-BINDING PROTEIN FAMILY 3_N-TERMINAL DOMAIN-CONTAINING PROTEIN"/>
    <property type="match status" value="1"/>
</dbReference>
<dbReference type="RefSeq" id="WP_015048333.1">
    <property type="nucleotide sequence ID" value="NC_018868.3"/>
</dbReference>
<dbReference type="PANTHER" id="PTHR38834">
    <property type="entry name" value="PERIPLASMIC SUBSTRATE BINDING PROTEIN FAMILY 3"/>
    <property type="match status" value="1"/>
</dbReference>
<dbReference type="AlphaFoldDB" id="K4KPN6"/>
<protein>
    <recommendedName>
        <fullName evidence="3">Solute-binding protein family 3/N-terminal domain-containing protein</fullName>
    </recommendedName>
</protein>
<dbReference type="OrthoDB" id="8587856at2"/>
<dbReference type="Proteomes" id="UP000000466">
    <property type="component" value="Chromosome"/>
</dbReference>
<feature type="chain" id="PRO_5003880057" description="Solute-binding protein family 3/N-terminal domain-containing protein" evidence="2">
    <location>
        <begin position="24"/>
        <end position="268"/>
    </location>
</feature>
<dbReference type="KEGG" id="saga:M5M_15240"/>
<reference evidence="4 5" key="1">
    <citation type="journal article" date="2013" name="Genome Announc.">
        <title>Complete genome sequence of Simiduia agarivorans SA1(T), a marine bacterium able to degrade a variety of polysaccharides.</title>
        <authorList>
            <person name="Lin S.Y."/>
            <person name="Shieh W.Y."/>
            <person name="Chen J.S."/>
            <person name="Tang S.L."/>
        </authorList>
    </citation>
    <scope>NUCLEOTIDE SEQUENCE [LARGE SCALE GENOMIC DNA]</scope>
    <source>
        <strain evidence="5">DSM 21679 / JCM 13881 / BCRC 17597 / SA1</strain>
    </source>
</reference>
<dbReference type="eggNOG" id="COG0834">
    <property type="taxonomic scope" value="Bacteria"/>
</dbReference>
<keyword evidence="2" id="KW-0732">Signal</keyword>
<dbReference type="STRING" id="1117647.M5M_15240"/>
<organism evidence="4 5">
    <name type="scientific">Simiduia agarivorans (strain DSM 21679 / JCM 13881 / BCRC 17597 / SA1)</name>
    <dbReference type="NCBI Taxonomy" id="1117647"/>
    <lineage>
        <taxon>Bacteria</taxon>
        <taxon>Pseudomonadati</taxon>
        <taxon>Pseudomonadota</taxon>
        <taxon>Gammaproteobacteria</taxon>
        <taxon>Cellvibrionales</taxon>
        <taxon>Cellvibrionaceae</taxon>
        <taxon>Simiduia</taxon>
    </lineage>
</organism>
<accession>K4KPN6</accession>
<keyword evidence="5" id="KW-1185">Reference proteome</keyword>
<dbReference type="InterPro" id="IPR001638">
    <property type="entry name" value="Solute-binding_3/MltF_N"/>
</dbReference>
<gene>
    <name evidence="4" type="ordered locus">M5M_15240</name>
</gene>
<evidence type="ECO:0000313" key="5">
    <source>
        <dbReference type="Proteomes" id="UP000000466"/>
    </source>
</evidence>
<dbReference type="EMBL" id="CP003746">
    <property type="protein sequence ID" value="AFV00181.1"/>
    <property type="molecule type" value="Genomic_DNA"/>
</dbReference>
<feature type="domain" description="Solute-binding protein family 3/N-terminal" evidence="3">
    <location>
        <begin position="33"/>
        <end position="237"/>
    </location>
</feature>
<evidence type="ECO:0000256" key="1">
    <source>
        <dbReference type="SAM" id="MobiDB-lite"/>
    </source>
</evidence>
<evidence type="ECO:0000313" key="4">
    <source>
        <dbReference type="EMBL" id="AFV00181.1"/>
    </source>
</evidence>
<name>K4KPN6_SIMAS</name>
<sequence>MKSIRIWCLCCITLLVLSPHSRGETLADLEYITENYPPFNYVEGGVLRGEAVDLLLSATALSGNPIRARDISVQPWARAFHNALEGPNRVLFSTTRTPERERLFKWAGPIGSNHVVLMAKKSSNIKLNSLKELERYKIGAIRDDVGELFLRELHLEKSIITLGVQPDSIAKMLQSGRVDLWAYGESSAKDTLKKIGAKVTDYEVVRVLKTLDLYFAFSQDVPDKLVAEFQRAIDTIRGGEAQHSAPVEARDSQLYKPREQPDTSSESD</sequence>
<dbReference type="SUPFAM" id="SSF53850">
    <property type="entry name" value="Periplasmic binding protein-like II"/>
    <property type="match status" value="1"/>
</dbReference>